<protein>
    <submittedName>
        <fullName evidence="1">Uncharacterized protein</fullName>
    </submittedName>
</protein>
<gene>
    <name evidence="1" type="ORF">OESDEN_22097</name>
</gene>
<reference evidence="1 2" key="1">
    <citation type="submission" date="2014-03" db="EMBL/GenBank/DDBJ databases">
        <title>Draft genome of the hookworm Oesophagostomum dentatum.</title>
        <authorList>
            <person name="Mitreva M."/>
        </authorList>
    </citation>
    <scope>NUCLEOTIDE SEQUENCE [LARGE SCALE GENOMIC DNA]</scope>
    <source>
        <strain evidence="1 2">OD-Hann</strain>
    </source>
</reference>
<keyword evidence="2" id="KW-1185">Reference proteome</keyword>
<dbReference type="Proteomes" id="UP000053660">
    <property type="component" value="Unassembled WGS sequence"/>
</dbReference>
<dbReference type="OrthoDB" id="10052054at2759"/>
<dbReference type="PANTHER" id="PTHR21010:SF3">
    <property type="entry name" value="DAXX"/>
    <property type="match status" value="1"/>
</dbReference>
<accession>A0A0B1RYW5</accession>
<evidence type="ECO:0000313" key="2">
    <source>
        <dbReference type="Proteomes" id="UP000053660"/>
    </source>
</evidence>
<dbReference type="AlphaFoldDB" id="A0A0B1RYW5"/>
<organism evidence="1 2">
    <name type="scientific">Oesophagostomum dentatum</name>
    <name type="common">Nodular worm</name>
    <dbReference type="NCBI Taxonomy" id="61180"/>
    <lineage>
        <taxon>Eukaryota</taxon>
        <taxon>Metazoa</taxon>
        <taxon>Ecdysozoa</taxon>
        <taxon>Nematoda</taxon>
        <taxon>Chromadorea</taxon>
        <taxon>Rhabditida</taxon>
        <taxon>Rhabditina</taxon>
        <taxon>Rhabditomorpha</taxon>
        <taxon>Strongyloidea</taxon>
        <taxon>Strongylidae</taxon>
        <taxon>Oesophagostomum</taxon>
    </lineage>
</organism>
<name>A0A0B1RYW5_OESDE</name>
<evidence type="ECO:0000313" key="1">
    <source>
        <dbReference type="EMBL" id="KHJ78283.1"/>
    </source>
</evidence>
<dbReference type="EMBL" id="KN609927">
    <property type="protein sequence ID" value="KHJ78283.1"/>
    <property type="molecule type" value="Genomic_DNA"/>
</dbReference>
<sequence>MRYMKLQQSVREVIVMEKQYWKLLDLPNQDGAEDSNDYVVRIIQLLEETSPAPPSGGIGALLSSTMMGRSVETRVDQSLYDSIKSRILRNFLEKLSMKSLKKYKYSEQKRVTCLDFNL</sequence>
<proteinExistence type="predicted"/>
<dbReference type="PANTHER" id="PTHR21010">
    <property type="entry name" value="AGAP001581-PA"/>
    <property type="match status" value="1"/>
</dbReference>